<dbReference type="Proteomes" id="UP000002640">
    <property type="component" value="Unassembled WGS sequence"/>
</dbReference>
<dbReference type="InParanoid" id="G4Z7V4"/>
<keyword evidence="1" id="KW-0227">DNA damage</keyword>
<dbReference type="Gene3D" id="3.40.50.300">
    <property type="entry name" value="P-loop containing nucleotide triphosphate hydrolases"/>
    <property type="match status" value="1"/>
</dbReference>
<accession>G4Z7V4</accession>
<keyword evidence="1" id="KW-0233">DNA recombination</keyword>
<dbReference type="EC" id="5.6.2.3" evidence="1"/>
<dbReference type="RefSeq" id="XP_009525206.1">
    <property type="nucleotide sequence ID" value="XM_009526911.1"/>
</dbReference>
<keyword evidence="1" id="KW-0234">DNA repair</keyword>
<dbReference type="OMA" id="FACTTEK"/>
<comment type="cofactor">
    <cofactor evidence="1">
        <name>Mg(2+)</name>
        <dbReference type="ChEBI" id="CHEBI:18420"/>
    </cofactor>
</comment>
<reference evidence="3 4" key="1">
    <citation type="journal article" date="2006" name="Science">
        <title>Phytophthora genome sequences uncover evolutionary origins and mechanisms of pathogenesis.</title>
        <authorList>
            <person name="Tyler B.M."/>
            <person name="Tripathy S."/>
            <person name="Zhang X."/>
            <person name="Dehal P."/>
            <person name="Jiang R.H."/>
            <person name="Aerts A."/>
            <person name="Arredondo F.D."/>
            <person name="Baxter L."/>
            <person name="Bensasson D."/>
            <person name="Beynon J.L."/>
            <person name="Chapman J."/>
            <person name="Damasceno C.M."/>
            <person name="Dorrance A.E."/>
            <person name="Dou D."/>
            <person name="Dickerman A.W."/>
            <person name="Dubchak I.L."/>
            <person name="Garbelotto M."/>
            <person name="Gijzen M."/>
            <person name="Gordon S.G."/>
            <person name="Govers F."/>
            <person name="Grunwald N.J."/>
            <person name="Huang W."/>
            <person name="Ivors K.L."/>
            <person name="Jones R.W."/>
            <person name="Kamoun S."/>
            <person name="Krampis K."/>
            <person name="Lamour K.H."/>
            <person name="Lee M.K."/>
            <person name="McDonald W.H."/>
            <person name="Medina M."/>
            <person name="Meijer H.J."/>
            <person name="Nordberg E.K."/>
            <person name="Maclean D.J."/>
            <person name="Ospina-Giraldo M.D."/>
            <person name="Morris P.F."/>
            <person name="Phuntumart V."/>
            <person name="Putnam N.H."/>
            <person name="Rash S."/>
            <person name="Rose J.K."/>
            <person name="Sakihama Y."/>
            <person name="Salamov A.A."/>
            <person name="Savidor A."/>
            <person name="Scheuring C.F."/>
            <person name="Smith B.M."/>
            <person name="Sobral B.W."/>
            <person name="Terry A."/>
            <person name="Torto-Alalibo T.A."/>
            <person name="Win J."/>
            <person name="Xu Z."/>
            <person name="Zhang H."/>
            <person name="Grigoriev I.V."/>
            <person name="Rokhsar D.S."/>
            <person name="Boore J.L."/>
        </authorList>
    </citation>
    <scope>NUCLEOTIDE SEQUENCE [LARGE SCALE GENOMIC DNA]</scope>
    <source>
        <strain evidence="3 4">P6497</strain>
    </source>
</reference>
<organism evidence="3 4">
    <name type="scientific">Phytophthora sojae (strain P6497)</name>
    <name type="common">Soybean stem and root rot agent</name>
    <name type="synonym">Phytophthora megasperma f. sp. glycines</name>
    <dbReference type="NCBI Taxonomy" id="1094619"/>
    <lineage>
        <taxon>Eukaryota</taxon>
        <taxon>Sar</taxon>
        <taxon>Stramenopiles</taxon>
        <taxon>Oomycota</taxon>
        <taxon>Peronosporomycetes</taxon>
        <taxon>Peronosporales</taxon>
        <taxon>Peronosporaceae</taxon>
        <taxon>Phytophthora</taxon>
    </lineage>
</organism>
<dbReference type="InterPro" id="IPR051055">
    <property type="entry name" value="PIF1_helicase"/>
</dbReference>
<dbReference type="GO" id="GO:0005524">
    <property type="term" value="F:ATP binding"/>
    <property type="evidence" value="ECO:0007669"/>
    <property type="project" value="UniProtKB-KW"/>
</dbReference>
<keyword evidence="1" id="KW-0378">Hydrolase</keyword>
<proteinExistence type="inferred from homology"/>
<dbReference type="PANTHER" id="PTHR47642">
    <property type="entry name" value="ATP-DEPENDENT DNA HELICASE"/>
    <property type="match status" value="1"/>
</dbReference>
<name>G4Z7V4_PHYSP</name>
<keyword evidence="4" id="KW-1185">Reference proteome</keyword>
<dbReference type="GeneID" id="20640130"/>
<gene>
    <name evidence="3" type="ORF">PHYSODRAFT_285738</name>
</gene>
<evidence type="ECO:0000313" key="4">
    <source>
        <dbReference type="Proteomes" id="UP000002640"/>
    </source>
</evidence>
<feature type="domain" description="DNA helicase Pif1-like DEAD-box helicase" evidence="2">
    <location>
        <begin position="14"/>
        <end position="76"/>
    </location>
</feature>
<dbReference type="GO" id="GO:0006281">
    <property type="term" value="P:DNA repair"/>
    <property type="evidence" value="ECO:0007669"/>
    <property type="project" value="UniProtKB-KW"/>
</dbReference>
<keyword evidence="1" id="KW-0547">Nucleotide-binding</keyword>
<dbReference type="InterPro" id="IPR010285">
    <property type="entry name" value="DNA_helicase_pif1-like_DEAD"/>
</dbReference>
<keyword evidence="1" id="KW-0067">ATP-binding</keyword>
<dbReference type="SUPFAM" id="SSF52540">
    <property type="entry name" value="P-loop containing nucleoside triphosphate hydrolases"/>
    <property type="match status" value="1"/>
</dbReference>
<dbReference type="GO" id="GO:0043139">
    <property type="term" value="F:5'-3' DNA helicase activity"/>
    <property type="evidence" value="ECO:0007669"/>
    <property type="project" value="UniProtKB-EC"/>
</dbReference>
<dbReference type="EMBL" id="JH159153">
    <property type="protein sequence ID" value="EGZ22489.1"/>
    <property type="molecule type" value="Genomic_DNA"/>
</dbReference>
<evidence type="ECO:0000259" key="2">
    <source>
        <dbReference type="Pfam" id="PF05970"/>
    </source>
</evidence>
<dbReference type="GO" id="GO:0006310">
    <property type="term" value="P:DNA recombination"/>
    <property type="evidence" value="ECO:0007669"/>
    <property type="project" value="UniProtKB-KW"/>
</dbReference>
<protein>
    <recommendedName>
        <fullName evidence="1">ATP-dependent DNA helicase</fullName>
        <ecNumber evidence="1">5.6.2.3</ecNumber>
    </recommendedName>
</protein>
<keyword evidence="1" id="KW-0347">Helicase</keyword>
<dbReference type="Pfam" id="PF05970">
    <property type="entry name" value="PIF1"/>
    <property type="match status" value="1"/>
</dbReference>
<evidence type="ECO:0000256" key="1">
    <source>
        <dbReference type="RuleBase" id="RU363044"/>
    </source>
</evidence>
<dbReference type="GO" id="GO:0000723">
    <property type="term" value="P:telomere maintenance"/>
    <property type="evidence" value="ECO:0007669"/>
    <property type="project" value="InterPro"/>
</dbReference>
<dbReference type="KEGG" id="psoj:PHYSODRAFT_285738"/>
<dbReference type="AlphaFoldDB" id="G4Z7V4"/>
<dbReference type="GO" id="GO:0016887">
    <property type="term" value="F:ATP hydrolysis activity"/>
    <property type="evidence" value="ECO:0007669"/>
    <property type="project" value="RHEA"/>
</dbReference>
<dbReference type="STRING" id="1094619.G4Z7V4"/>
<evidence type="ECO:0000313" key="3">
    <source>
        <dbReference type="EMBL" id="EGZ22489.1"/>
    </source>
</evidence>
<sequence>MGQRSLPPLQMKSEFGKVVLVIVDEISMTDQALLGSFDLASRAMSDNPQKLVGGKRVLLCGDWLQLPAVRGTPCKFKLLQHIFTFSFLILLIFLRYVGFTPPDETASRYHHAGFNLYNTINFVVFLTENMRADDDDLYARILADLRWGRVSEDNLASLNSRVKKAPATITASTTFFRPLVVSTNNLRCAINKVMTFKISADTGSYLYEFPAEPSNRSQHIFKHIIDANEDLTQRIPMRLYSFVGMPVMITRKLPVLKNMGVVANGTLGTVIGFYPPIESRSCVDVESDEPTVIQLASPPELLLIRLHDCNTVLVDDFAPGVIGVPRISSNIKLKNMPNFAQASITIKQFPVVPAFACTTEKSRGKLAPMASLSPRFTDQVACLHSHCMWLSRERRPLIHLH</sequence>
<dbReference type="InterPro" id="IPR027417">
    <property type="entry name" value="P-loop_NTPase"/>
</dbReference>
<comment type="similarity">
    <text evidence="1">Belongs to the helicase family.</text>
</comment>
<comment type="catalytic activity">
    <reaction evidence="1">
        <text>ATP + H2O = ADP + phosphate + H(+)</text>
        <dbReference type="Rhea" id="RHEA:13065"/>
        <dbReference type="ChEBI" id="CHEBI:15377"/>
        <dbReference type="ChEBI" id="CHEBI:15378"/>
        <dbReference type="ChEBI" id="CHEBI:30616"/>
        <dbReference type="ChEBI" id="CHEBI:43474"/>
        <dbReference type="ChEBI" id="CHEBI:456216"/>
        <dbReference type="EC" id="5.6.2.3"/>
    </reaction>
</comment>